<feature type="region of interest" description="Disordered" evidence="1">
    <location>
        <begin position="165"/>
        <end position="184"/>
    </location>
</feature>
<keyword evidence="4" id="KW-1185">Reference proteome</keyword>
<dbReference type="SMART" id="SM00347">
    <property type="entry name" value="HTH_MARR"/>
    <property type="match status" value="1"/>
</dbReference>
<evidence type="ECO:0000313" key="3">
    <source>
        <dbReference type="EMBL" id="WRP17979.1"/>
    </source>
</evidence>
<feature type="domain" description="HTH marR-type" evidence="2">
    <location>
        <begin position="1"/>
        <end position="156"/>
    </location>
</feature>
<organism evidence="3 4">
    <name type="scientific">Carboxydichorda subterranea</name>
    <dbReference type="NCBI Taxonomy" id="3109565"/>
    <lineage>
        <taxon>Bacteria</taxon>
        <taxon>Bacillati</taxon>
        <taxon>Bacillota</taxon>
        <taxon>Limnochordia</taxon>
        <taxon>Limnochordales</taxon>
        <taxon>Geochordaceae</taxon>
        <taxon>Carboxydichorda</taxon>
    </lineage>
</organism>
<reference evidence="3 4" key="1">
    <citation type="journal article" date="2024" name="Front. Microbiol.">
        <title>Novel thermophilic genera Geochorda gen. nov. and Carboxydochorda gen. nov. from the deep terrestrial subsurface reveal the ecophysiological diversity in the class Limnochordia.</title>
        <authorList>
            <person name="Karnachuk O.V."/>
            <person name="Lukina A.P."/>
            <person name="Avakyan M.R."/>
            <person name="Kadnikov V.V."/>
            <person name="Begmatov S."/>
            <person name="Beletsky A.V."/>
            <person name="Vlasova K.G."/>
            <person name="Novikov A.A."/>
            <person name="Shcherbakova V.A."/>
            <person name="Mardanov A.V."/>
            <person name="Ravin N.V."/>
        </authorList>
    </citation>
    <scope>NUCLEOTIDE SEQUENCE [LARGE SCALE GENOMIC DNA]</scope>
    <source>
        <strain evidence="3 4">L945</strain>
    </source>
</reference>
<dbReference type="Gene3D" id="1.10.10.10">
    <property type="entry name" value="Winged helix-like DNA-binding domain superfamily/Winged helix DNA-binding domain"/>
    <property type="match status" value="1"/>
</dbReference>
<dbReference type="InterPro" id="IPR036390">
    <property type="entry name" value="WH_DNA-bd_sf"/>
</dbReference>
<evidence type="ECO:0000259" key="2">
    <source>
        <dbReference type="PROSITE" id="PS50995"/>
    </source>
</evidence>
<dbReference type="SUPFAM" id="SSF46785">
    <property type="entry name" value="Winged helix' DNA-binding domain"/>
    <property type="match status" value="1"/>
</dbReference>
<protein>
    <submittedName>
        <fullName evidence="3">MarR family winged helix-turn-helix transcriptional regulator</fullName>
    </submittedName>
</protein>
<feature type="region of interest" description="Disordered" evidence="1">
    <location>
        <begin position="1"/>
        <end position="21"/>
    </location>
</feature>
<dbReference type="Proteomes" id="UP001332192">
    <property type="component" value="Chromosome"/>
</dbReference>
<gene>
    <name evidence="3" type="ORF">U7230_02915</name>
</gene>
<feature type="compositionally biased region" description="Basic and acidic residues" evidence="1">
    <location>
        <begin position="1"/>
        <end position="14"/>
    </location>
</feature>
<proteinExistence type="predicted"/>
<dbReference type="RefSeq" id="WP_324717250.1">
    <property type="nucleotide sequence ID" value="NZ_CP141615.1"/>
</dbReference>
<evidence type="ECO:0000256" key="1">
    <source>
        <dbReference type="SAM" id="MobiDB-lite"/>
    </source>
</evidence>
<dbReference type="Pfam" id="PF12802">
    <property type="entry name" value="MarR_2"/>
    <property type="match status" value="1"/>
</dbReference>
<dbReference type="InterPro" id="IPR036388">
    <property type="entry name" value="WH-like_DNA-bd_sf"/>
</dbReference>
<evidence type="ECO:0000313" key="4">
    <source>
        <dbReference type="Proteomes" id="UP001332192"/>
    </source>
</evidence>
<dbReference type="PROSITE" id="PS50995">
    <property type="entry name" value="HTH_MARR_2"/>
    <property type="match status" value="1"/>
</dbReference>
<dbReference type="EMBL" id="CP141615">
    <property type="protein sequence ID" value="WRP17979.1"/>
    <property type="molecule type" value="Genomic_DNA"/>
</dbReference>
<dbReference type="InterPro" id="IPR039422">
    <property type="entry name" value="MarR/SlyA-like"/>
</dbReference>
<sequence length="184" mass="20198">MRRQSREQAEHEAAKGTTATPEACAREIMEVVPPVMRFIRTQMRRHSQPSLSIPQFRSLAFLSRCPGASLSAVADHLGVTPPTASSLVERLVRRGLVMRAVAPEERRRVELRLTPSGLEHLEQSRSATRSYLATLLSTLPPAELHALSRGLGILREALKDVAFDRNGGCPDGRADPAVRHPRGG</sequence>
<dbReference type="PANTHER" id="PTHR33164:SF94">
    <property type="entry name" value="TRANSCRIPTIONAL REGULATORY PROTEIN-RELATED"/>
    <property type="match status" value="1"/>
</dbReference>
<dbReference type="PANTHER" id="PTHR33164">
    <property type="entry name" value="TRANSCRIPTIONAL REGULATOR, MARR FAMILY"/>
    <property type="match status" value="1"/>
</dbReference>
<dbReference type="InterPro" id="IPR000835">
    <property type="entry name" value="HTH_MarR-typ"/>
</dbReference>
<accession>A0ABZ1BYT5</accession>
<name>A0ABZ1BYT5_9FIRM</name>